<dbReference type="AlphaFoldDB" id="A0A1H5Z527"/>
<protein>
    <submittedName>
        <fullName evidence="1">Uncharacterized protein</fullName>
    </submittedName>
</protein>
<dbReference type="KEGG" id="tcl:Tchl_2835"/>
<name>A0A1H5Z527_9RHOO</name>
<dbReference type="EMBL" id="CP018839">
    <property type="protein sequence ID" value="APR05658.1"/>
    <property type="molecule type" value="Genomic_DNA"/>
</dbReference>
<keyword evidence="2" id="KW-1185">Reference proteome</keyword>
<evidence type="ECO:0000313" key="2">
    <source>
        <dbReference type="Proteomes" id="UP000185739"/>
    </source>
</evidence>
<evidence type="ECO:0000313" key="1">
    <source>
        <dbReference type="EMBL" id="APR05658.1"/>
    </source>
</evidence>
<dbReference type="OrthoDB" id="8963209at2"/>
<dbReference type="Pfam" id="PF07471">
    <property type="entry name" value="Phage_Nu1"/>
    <property type="match status" value="1"/>
</dbReference>
<gene>
    <name evidence="1" type="ORF">Tchl_2835</name>
</gene>
<reference evidence="1 2" key="1">
    <citation type="submission" date="2016-12" db="EMBL/GenBank/DDBJ databases">
        <title>Complete genome sequence of Thauera chlorobenzoica, a Betaproteobacterium degrading haloaromatics anaerobically to CO2 and halides.</title>
        <authorList>
            <person name="Goris T."/>
            <person name="Mergelsberg M."/>
            <person name="Boll M."/>
        </authorList>
    </citation>
    <scope>NUCLEOTIDE SEQUENCE [LARGE SCALE GENOMIC DNA]</scope>
    <source>
        <strain evidence="1 2">3CB1</strain>
    </source>
</reference>
<proteinExistence type="predicted"/>
<dbReference type="RefSeq" id="WP_083945243.1">
    <property type="nucleotide sequence ID" value="NZ_CP018839.1"/>
</dbReference>
<dbReference type="Proteomes" id="UP000185739">
    <property type="component" value="Chromosome"/>
</dbReference>
<accession>A0A1H5Z527</accession>
<dbReference type="InterPro" id="IPR010906">
    <property type="entry name" value="Phage_lambda_Nu1_terminase-ssu"/>
</dbReference>
<dbReference type="STRING" id="96773.Tchl_2835"/>
<sequence length="231" mass="25523">MSGHLNHDTAARLLDLTPGELSRLVDRGVIPRVDKNAYNLAPLVHAYVRHLRDEAGRVERAPTQAEIAAHLDISDRRLRELLTEFGLDHKQVPLADIRIRYLRKLREEAAGRAAADGSIDLPTERALLARSQREGQDIKNAVARGTYAPIDVLTDVLSNAAQSAVDHFDQIPAGINRVCPDLPQPVRDLVMTEVARARNEMVRKTASLIADALDPFDIQEDETPDASPEAD</sequence>
<organism evidence="1 2">
    <name type="scientific">Thauera chlorobenzoica</name>
    <dbReference type="NCBI Taxonomy" id="96773"/>
    <lineage>
        <taxon>Bacteria</taxon>
        <taxon>Pseudomonadati</taxon>
        <taxon>Pseudomonadota</taxon>
        <taxon>Betaproteobacteria</taxon>
        <taxon>Rhodocyclales</taxon>
        <taxon>Zoogloeaceae</taxon>
        <taxon>Thauera</taxon>
    </lineage>
</organism>